<dbReference type="PANTHER" id="PTHR34399">
    <property type="entry name" value="AVIDIN-RELATED"/>
    <property type="match status" value="1"/>
</dbReference>
<dbReference type="Gene3D" id="2.40.128.30">
    <property type="entry name" value="Avidin-like"/>
    <property type="match status" value="1"/>
</dbReference>
<dbReference type="PANTHER" id="PTHR34399:SF3">
    <property type="entry name" value="AVID PROTEIN-RELATED"/>
    <property type="match status" value="1"/>
</dbReference>
<evidence type="ECO:0000313" key="9">
    <source>
        <dbReference type="Proteomes" id="UP000018468"/>
    </source>
</evidence>
<keyword evidence="3" id="KW-0964">Secreted</keyword>
<dbReference type="OMA" id="TRTGHNT"/>
<evidence type="ECO:0000256" key="7">
    <source>
        <dbReference type="ARBA" id="ARBA00023267"/>
    </source>
</evidence>
<reference evidence="8" key="2">
    <citation type="submission" date="2025-08" db="UniProtKB">
        <authorList>
            <consortium name="Ensembl"/>
        </authorList>
    </citation>
    <scope>IDENTIFICATION</scope>
</reference>
<keyword evidence="7" id="KW-0092">Biotin</keyword>
<evidence type="ECO:0000313" key="8">
    <source>
        <dbReference type="Ensembl" id="ENSLOCP00000021075.1"/>
    </source>
</evidence>
<dbReference type="GeneTree" id="ENSGT00970000197388"/>
<protein>
    <submittedName>
        <fullName evidence="8">Avidin-like</fullName>
    </submittedName>
</protein>
<comment type="similarity">
    <text evidence="2">Belongs to the avidin/streptavidin family.</text>
</comment>
<reference evidence="9" key="1">
    <citation type="submission" date="2011-12" db="EMBL/GenBank/DDBJ databases">
        <title>The Draft Genome of Lepisosteus oculatus.</title>
        <authorList>
            <consortium name="The Broad Institute Genome Assembly &amp; Analysis Group"/>
            <consortium name="Computational R&amp;D Group"/>
            <consortium name="and Sequencing Platform"/>
            <person name="Di Palma F."/>
            <person name="Alfoldi J."/>
            <person name="Johnson J."/>
            <person name="Berlin A."/>
            <person name="Gnerre S."/>
            <person name="Jaffe D."/>
            <person name="MacCallum I."/>
            <person name="Young S."/>
            <person name="Walker B.J."/>
            <person name="Lander E.S."/>
            <person name="Lindblad-Toh K."/>
        </authorList>
    </citation>
    <scope>NUCLEOTIDE SEQUENCE [LARGE SCALE GENOMIC DNA]</scope>
</reference>
<dbReference type="InParanoid" id="W5NKB6"/>
<accession>W5NKB6</accession>
<keyword evidence="4" id="KW-0732">Signal</keyword>
<evidence type="ECO:0000256" key="6">
    <source>
        <dbReference type="ARBA" id="ARBA00023180"/>
    </source>
</evidence>
<dbReference type="EMBL" id="AHAT01026660">
    <property type="status" value="NOT_ANNOTATED_CDS"/>
    <property type="molecule type" value="Genomic_DNA"/>
</dbReference>
<dbReference type="AlphaFoldDB" id="W5NKB6"/>
<dbReference type="Ensembl" id="ENSLOCT00000021111.1">
    <property type="protein sequence ID" value="ENSLOCP00000021075.1"/>
    <property type="gene ID" value="ENSLOCG00000017054.1"/>
</dbReference>
<dbReference type="InterPro" id="IPR051764">
    <property type="entry name" value="Avidin/Streptavidin-rel"/>
</dbReference>
<proteinExistence type="inferred from homology"/>
<organism evidence="8 9">
    <name type="scientific">Lepisosteus oculatus</name>
    <name type="common">Spotted gar</name>
    <dbReference type="NCBI Taxonomy" id="7918"/>
    <lineage>
        <taxon>Eukaryota</taxon>
        <taxon>Metazoa</taxon>
        <taxon>Chordata</taxon>
        <taxon>Craniata</taxon>
        <taxon>Vertebrata</taxon>
        <taxon>Euteleostomi</taxon>
        <taxon>Actinopterygii</taxon>
        <taxon>Neopterygii</taxon>
        <taxon>Holostei</taxon>
        <taxon>Semionotiformes</taxon>
        <taxon>Lepisosteidae</taxon>
        <taxon>Lepisosteus</taxon>
    </lineage>
</organism>
<dbReference type="OrthoDB" id="2821340at2759"/>
<dbReference type="PROSITE" id="PS51326">
    <property type="entry name" value="AVIDIN_2"/>
    <property type="match status" value="1"/>
</dbReference>
<name>W5NKB6_LEPOC</name>
<dbReference type="InterPro" id="IPR036896">
    <property type="entry name" value="Avidin-like_sf"/>
</dbReference>
<dbReference type="InterPro" id="IPR005469">
    <property type="entry name" value="Avidin"/>
</dbReference>
<dbReference type="GO" id="GO:0009374">
    <property type="term" value="F:biotin binding"/>
    <property type="evidence" value="ECO:0000318"/>
    <property type="project" value="GO_Central"/>
</dbReference>
<comment type="subcellular location">
    <subcellularLocation>
        <location evidence="1">Secreted</location>
    </subcellularLocation>
</comment>
<sequence>MTVKAVDGSGLFTGSYFTAVSTQQGAHIKESALSGQVQLKHPVFGFLVKWSFVESVTSWVGQCFVSQTGEERLETTWLLRGKAKTEGDDWSQTRVGKDVFTRLP</sequence>
<dbReference type="SUPFAM" id="SSF50876">
    <property type="entry name" value="Avidin/streptavidin"/>
    <property type="match status" value="1"/>
</dbReference>
<reference evidence="8" key="3">
    <citation type="submission" date="2025-09" db="UniProtKB">
        <authorList>
            <consortium name="Ensembl"/>
        </authorList>
    </citation>
    <scope>IDENTIFICATION</scope>
</reference>
<evidence type="ECO:0000256" key="4">
    <source>
        <dbReference type="ARBA" id="ARBA00022729"/>
    </source>
</evidence>
<evidence type="ECO:0000256" key="2">
    <source>
        <dbReference type="ARBA" id="ARBA00006297"/>
    </source>
</evidence>
<evidence type="ECO:0000256" key="1">
    <source>
        <dbReference type="ARBA" id="ARBA00004613"/>
    </source>
</evidence>
<keyword evidence="5" id="KW-1015">Disulfide bond</keyword>
<dbReference type="InterPro" id="IPR005468">
    <property type="entry name" value="Avidin/str"/>
</dbReference>
<dbReference type="eggNOG" id="ENOG502S55G">
    <property type="taxonomic scope" value="Eukaryota"/>
</dbReference>
<dbReference type="Proteomes" id="UP000018468">
    <property type="component" value="Linkage group LG1"/>
</dbReference>
<evidence type="ECO:0000256" key="5">
    <source>
        <dbReference type="ARBA" id="ARBA00023157"/>
    </source>
</evidence>
<dbReference type="Pfam" id="PF01382">
    <property type="entry name" value="Avidin"/>
    <property type="match status" value="1"/>
</dbReference>
<dbReference type="GeneID" id="102689036"/>
<dbReference type="GO" id="GO:0005576">
    <property type="term" value="C:extracellular region"/>
    <property type="evidence" value="ECO:0007669"/>
    <property type="project" value="UniProtKB-SubCell"/>
</dbReference>
<dbReference type="PRINTS" id="PR00709">
    <property type="entry name" value="AVIDIN"/>
</dbReference>
<dbReference type="HOGENOM" id="CLU_122441_0_0_1"/>
<evidence type="ECO:0000256" key="3">
    <source>
        <dbReference type="ARBA" id="ARBA00022525"/>
    </source>
</evidence>
<keyword evidence="6" id="KW-0325">Glycoprotein</keyword>
<dbReference type="Bgee" id="ENSLOCG00000017054">
    <property type="expression patterns" value="Expressed in mesonephros and 13 other cell types or tissues"/>
</dbReference>
<keyword evidence="9" id="KW-1185">Reference proteome</keyword>
<dbReference type="KEGG" id="loc:102689036"/>